<gene>
    <name evidence="1" type="ORF">HXM94_01100</name>
</gene>
<organism evidence="1 2">
    <name type="scientific">Parvimonas micra</name>
    <dbReference type="NCBI Taxonomy" id="33033"/>
    <lineage>
        <taxon>Bacteria</taxon>
        <taxon>Bacillati</taxon>
        <taxon>Bacillota</taxon>
        <taxon>Tissierellia</taxon>
        <taxon>Tissierellales</taxon>
        <taxon>Peptoniphilaceae</taxon>
        <taxon>Parvimonas</taxon>
    </lineage>
</organism>
<accession>A0A930DZK5</accession>
<evidence type="ECO:0000313" key="2">
    <source>
        <dbReference type="Proteomes" id="UP000758611"/>
    </source>
</evidence>
<evidence type="ECO:0000313" key="1">
    <source>
        <dbReference type="EMBL" id="MBF1306373.1"/>
    </source>
</evidence>
<name>A0A930DZK5_9FIRM</name>
<sequence>MINKQERDKSLDFLDNFINSYNHLSDEDINSLFDTYKNDQVNGFVSGINNDYDFIINNLNETVDLFLKSHCNVRLSNFKNIEDASDTFSNNSVYNIIKDLVFLHPDSLNKRSVKKELKAAQKESILNNEIELFKDEFINDFISSMKKTSDRVPWRSIGSDTMVIDYYNIPLLKELKSFIYSIEFMDSLGFTYSIYYSPKSMKFSFNYGELLDATEIGSFHIGFKDGKVSTFQKNWKEKIWILKRF</sequence>
<dbReference type="RefSeq" id="WP_278476910.1">
    <property type="nucleotide sequence ID" value="NZ_JABZRE010000002.1"/>
</dbReference>
<dbReference type="EMBL" id="JABZRE010000002">
    <property type="protein sequence ID" value="MBF1306373.1"/>
    <property type="molecule type" value="Genomic_DNA"/>
</dbReference>
<dbReference type="AlphaFoldDB" id="A0A930DZK5"/>
<dbReference type="Proteomes" id="UP000758611">
    <property type="component" value="Unassembled WGS sequence"/>
</dbReference>
<comment type="caution">
    <text evidence="1">The sequence shown here is derived from an EMBL/GenBank/DDBJ whole genome shotgun (WGS) entry which is preliminary data.</text>
</comment>
<reference evidence="1" key="1">
    <citation type="submission" date="2020-04" db="EMBL/GenBank/DDBJ databases">
        <title>Deep metagenomics examines the oral microbiome during advanced dental caries in children, revealing novel taxa and co-occurrences with host molecules.</title>
        <authorList>
            <person name="Baker J.L."/>
            <person name="Morton J.T."/>
            <person name="Dinis M."/>
            <person name="Alvarez R."/>
            <person name="Tran N.C."/>
            <person name="Knight R."/>
            <person name="Edlund A."/>
        </authorList>
    </citation>
    <scope>NUCLEOTIDE SEQUENCE</scope>
    <source>
        <strain evidence="1">JCVI_23_bin.11</strain>
    </source>
</reference>
<protein>
    <submittedName>
        <fullName evidence="1">Uncharacterized protein</fullName>
    </submittedName>
</protein>
<proteinExistence type="predicted"/>